<dbReference type="InterPro" id="IPR003680">
    <property type="entry name" value="Flavodoxin_fold"/>
</dbReference>
<dbReference type="Gene3D" id="3.40.50.360">
    <property type="match status" value="1"/>
</dbReference>
<dbReference type="PANTHER" id="PTHR43741">
    <property type="entry name" value="FMN-DEPENDENT NADH-AZOREDUCTASE 1"/>
    <property type="match status" value="1"/>
</dbReference>
<protein>
    <recommendedName>
        <fullName evidence="6">FMN dependent NADH:quinone oxidoreductase</fullName>
        <ecNumber evidence="6">1.6.5.-</ecNumber>
    </recommendedName>
    <alternativeName>
        <fullName evidence="6">Azo-dye reductase</fullName>
    </alternativeName>
    <alternativeName>
        <fullName evidence="6">FMN-dependent NADH-azo compound oxidoreductase</fullName>
    </alternativeName>
    <alternativeName>
        <fullName evidence="6">FMN-dependent NADH-azoreductase</fullName>
        <ecNumber evidence="6">1.7.1.17</ecNumber>
    </alternativeName>
</protein>
<name>A0A1G7TC67_9ACTN</name>
<comment type="function">
    <text evidence="6">Also exhibits azoreductase activity. Catalyzes the reductive cleavage of the azo bond in aromatic azo compounds to the corresponding amines.</text>
</comment>
<reference evidence="8 9" key="1">
    <citation type="submission" date="2016-10" db="EMBL/GenBank/DDBJ databases">
        <authorList>
            <person name="de Groot N.N."/>
        </authorList>
    </citation>
    <scope>NUCLEOTIDE SEQUENCE [LARGE SCALE GENOMIC DNA]</scope>
    <source>
        <strain evidence="8 9">CPCC 201354</strain>
    </source>
</reference>
<evidence type="ECO:0000313" key="8">
    <source>
        <dbReference type="EMBL" id="SDG32781.1"/>
    </source>
</evidence>
<dbReference type="PANTHER" id="PTHR43741:SF4">
    <property type="entry name" value="FMN-DEPENDENT NADH:QUINONE OXIDOREDUCTASE"/>
    <property type="match status" value="1"/>
</dbReference>
<evidence type="ECO:0000256" key="3">
    <source>
        <dbReference type="ARBA" id="ARBA00023002"/>
    </source>
</evidence>
<comment type="subunit">
    <text evidence="6">Homodimer.</text>
</comment>
<sequence>MPRLLHIDAAAAMTGSVSRAVAETFRQHWDGDVTYRDVGSNPVPHLSGNLIAARFSDPAGHTAEQKAAASVQEELVKEMLAADAYLFAVPMYNWAAPTTFKAWLDHVLVGGRTVGFTPEEGPLYGRPAFLIASRGGAYGPGTPKEGWDFADPWLRKVLVEVFGLDLQVIMPELTLADTNPAMADLREQAAVSLAAAHERAVELARGTALQRA</sequence>
<dbReference type="AlphaFoldDB" id="A0A1G7TC67"/>
<keyword evidence="9" id="KW-1185">Reference proteome</keyword>
<dbReference type="InterPro" id="IPR029039">
    <property type="entry name" value="Flavoprotein-like_sf"/>
</dbReference>
<comment type="function">
    <text evidence="6">Quinone reductase that provides resistance to thiol-specific stress caused by electrophilic quinones.</text>
</comment>
<dbReference type="HAMAP" id="MF_01216">
    <property type="entry name" value="Azoreductase_type1"/>
    <property type="match status" value="1"/>
</dbReference>
<dbReference type="RefSeq" id="WP_093168717.1">
    <property type="nucleotide sequence ID" value="NZ_FNCN01000003.1"/>
</dbReference>
<feature type="binding site" evidence="6">
    <location>
        <begin position="16"/>
        <end position="18"/>
    </location>
    <ligand>
        <name>FMN</name>
        <dbReference type="ChEBI" id="CHEBI:58210"/>
    </ligand>
</feature>
<dbReference type="EC" id="1.7.1.17" evidence="6"/>
<evidence type="ECO:0000256" key="6">
    <source>
        <dbReference type="HAMAP-Rule" id="MF_01216"/>
    </source>
</evidence>
<dbReference type="Pfam" id="PF02525">
    <property type="entry name" value="Flavodoxin_2"/>
    <property type="match status" value="1"/>
</dbReference>
<evidence type="ECO:0000256" key="5">
    <source>
        <dbReference type="ARBA" id="ARBA00048542"/>
    </source>
</evidence>
<dbReference type="EMBL" id="FNCN01000003">
    <property type="protein sequence ID" value="SDG32781.1"/>
    <property type="molecule type" value="Genomic_DNA"/>
</dbReference>
<dbReference type="SUPFAM" id="SSF52218">
    <property type="entry name" value="Flavoproteins"/>
    <property type="match status" value="1"/>
</dbReference>
<dbReference type="STRING" id="504805.SAMN05421505_103204"/>
<dbReference type="GO" id="GO:0016655">
    <property type="term" value="F:oxidoreductase activity, acting on NAD(P)H, quinone or similar compound as acceptor"/>
    <property type="evidence" value="ECO:0007669"/>
    <property type="project" value="InterPro"/>
</dbReference>
<keyword evidence="3 6" id="KW-0560">Oxidoreductase</keyword>
<comment type="caution">
    <text evidence="6">Lacks conserved residue(s) required for the propagation of feature annotation.</text>
</comment>
<feature type="domain" description="Flavodoxin-like fold" evidence="7">
    <location>
        <begin position="3"/>
        <end position="165"/>
    </location>
</feature>
<evidence type="ECO:0000313" key="9">
    <source>
        <dbReference type="Proteomes" id="UP000198923"/>
    </source>
</evidence>
<keyword evidence="1 6" id="KW-0285">Flavoprotein</keyword>
<accession>A0A1G7TC67</accession>
<keyword evidence="2 6" id="KW-0288">FMN</keyword>
<comment type="cofactor">
    <cofactor evidence="6">
        <name>FMN</name>
        <dbReference type="ChEBI" id="CHEBI:58210"/>
    </cofactor>
    <text evidence="6">Binds 1 FMN per subunit.</text>
</comment>
<dbReference type="OrthoDB" id="9805013at2"/>
<dbReference type="GO" id="GO:0010181">
    <property type="term" value="F:FMN binding"/>
    <property type="evidence" value="ECO:0007669"/>
    <property type="project" value="UniProtKB-UniRule"/>
</dbReference>
<evidence type="ECO:0000256" key="2">
    <source>
        <dbReference type="ARBA" id="ARBA00022643"/>
    </source>
</evidence>
<dbReference type="GO" id="GO:0016652">
    <property type="term" value="F:oxidoreductase activity, acting on NAD(P)H as acceptor"/>
    <property type="evidence" value="ECO:0007669"/>
    <property type="project" value="UniProtKB-UniRule"/>
</dbReference>
<feature type="binding site" evidence="6">
    <location>
        <begin position="133"/>
        <end position="136"/>
    </location>
    <ligand>
        <name>FMN</name>
        <dbReference type="ChEBI" id="CHEBI:58210"/>
    </ligand>
</feature>
<organism evidence="8 9">
    <name type="scientific">Sinosporangium album</name>
    <dbReference type="NCBI Taxonomy" id="504805"/>
    <lineage>
        <taxon>Bacteria</taxon>
        <taxon>Bacillati</taxon>
        <taxon>Actinomycetota</taxon>
        <taxon>Actinomycetes</taxon>
        <taxon>Streptosporangiales</taxon>
        <taxon>Streptosporangiaceae</taxon>
        <taxon>Sinosporangium</taxon>
    </lineage>
</organism>
<keyword evidence="4 6" id="KW-0520">NAD</keyword>
<evidence type="ECO:0000256" key="4">
    <source>
        <dbReference type="ARBA" id="ARBA00023027"/>
    </source>
</evidence>
<dbReference type="InterPro" id="IPR023048">
    <property type="entry name" value="NADH:quinone_OxRdtase_FMN_depd"/>
</dbReference>
<comment type="similarity">
    <text evidence="6">Belongs to the azoreductase type 1 family.</text>
</comment>
<dbReference type="GO" id="GO:0009055">
    <property type="term" value="F:electron transfer activity"/>
    <property type="evidence" value="ECO:0007669"/>
    <property type="project" value="UniProtKB-UniRule"/>
</dbReference>
<comment type="catalytic activity">
    <reaction evidence="5">
        <text>N,N-dimethyl-1,4-phenylenediamine + anthranilate + 2 NAD(+) = 2-(4-dimethylaminophenyl)diazenylbenzoate + 2 NADH + 2 H(+)</text>
        <dbReference type="Rhea" id="RHEA:55872"/>
        <dbReference type="ChEBI" id="CHEBI:15378"/>
        <dbReference type="ChEBI" id="CHEBI:15783"/>
        <dbReference type="ChEBI" id="CHEBI:16567"/>
        <dbReference type="ChEBI" id="CHEBI:57540"/>
        <dbReference type="ChEBI" id="CHEBI:57945"/>
        <dbReference type="ChEBI" id="CHEBI:71579"/>
        <dbReference type="EC" id="1.7.1.17"/>
    </reaction>
    <physiologicalReaction direction="right-to-left" evidence="5">
        <dbReference type="Rhea" id="RHEA:55874"/>
    </physiologicalReaction>
</comment>
<dbReference type="InterPro" id="IPR050104">
    <property type="entry name" value="FMN-dep_NADH:Q_OxRdtase_AzoR1"/>
</dbReference>
<dbReference type="Proteomes" id="UP000198923">
    <property type="component" value="Unassembled WGS sequence"/>
</dbReference>
<dbReference type="EC" id="1.6.5.-" evidence="6"/>
<evidence type="ECO:0000256" key="1">
    <source>
        <dbReference type="ARBA" id="ARBA00022630"/>
    </source>
</evidence>
<gene>
    <name evidence="6" type="primary">azoR</name>
    <name evidence="8" type="ORF">SAMN05421505_103204</name>
</gene>
<comment type="catalytic activity">
    <reaction evidence="6">
        <text>2 a quinone + NADH + H(+) = 2 a 1,4-benzosemiquinone + NAD(+)</text>
        <dbReference type="Rhea" id="RHEA:65952"/>
        <dbReference type="ChEBI" id="CHEBI:15378"/>
        <dbReference type="ChEBI" id="CHEBI:57540"/>
        <dbReference type="ChEBI" id="CHEBI:57945"/>
        <dbReference type="ChEBI" id="CHEBI:132124"/>
        <dbReference type="ChEBI" id="CHEBI:134225"/>
    </reaction>
</comment>
<evidence type="ECO:0000259" key="7">
    <source>
        <dbReference type="Pfam" id="PF02525"/>
    </source>
</evidence>
<proteinExistence type="inferred from homology"/>